<feature type="non-terminal residue" evidence="1">
    <location>
        <position position="1"/>
    </location>
</feature>
<comment type="caution">
    <text evidence="1">The sequence shown here is derived from an EMBL/GenBank/DDBJ whole genome shotgun (WGS) entry which is preliminary data.</text>
</comment>
<dbReference type="EMBL" id="MU273470">
    <property type="protein sequence ID" value="KAI0036510.1"/>
    <property type="molecule type" value="Genomic_DNA"/>
</dbReference>
<accession>A0ACB8QY98</accession>
<dbReference type="Proteomes" id="UP000814128">
    <property type="component" value="Unassembled WGS sequence"/>
</dbReference>
<organism evidence="1 2">
    <name type="scientific">Vararia minispora EC-137</name>
    <dbReference type="NCBI Taxonomy" id="1314806"/>
    <lineage>
        <taxon>Eukaryota</taxon>
        <taxon>Fungi</taxon>
        <taxon>Dikarya</taxon>
        <taxon>Basidiomycota</taxon>
        <taxon>Agaricomycotina</taxon>
        <taxon>Agaricomycetes</taxon>
        <taxon>Russulales</taxon>
        <taxon>Lachnocladiaceae</taxon>
        <taxon>Vararia</taxon>
    </lineage>
</organism>
<protein>
    <submittedName>
        <fullName evidence="1">Uncharacterized protein</fullName>
    </submittedName>
</protein>
<proteinExistence type="predicted"/>
<reference evidence="1" key="2">
    <citation type="journal article" date="2022" name="New Phytol.">
        <title>Evolutionary transition to the ectomycorrhizal habit in the genomes of a hyperdiverse lineage of mushroom-forming fungi.</title>
        <authorList>
            <person name="Looney B."/>
            <person name="Miyauchi S."/>
            <person name="Morin E."/>
            <person name="Drula E."/>
            <person name="Courty P.E."/>
            <person name="Kohler A."/>
            <person name="Kuo A."/>
            <person name="LaButti K."/>
            <person name="Pangilinan J."/>
            <person name="Lipzen A."/>
            <person name="Riley R."/>
            <person name="Andreopoulos W."/>
            <person name="He G."/>
            <person name="Johnson J."/>
            <person name="Nolan M."/>
            <person name="Tritt A."/>
            <person name="Barry K.W."/>
            <person name="Grigoriev I.V."/>
            <person name="Nagy L.G."/>
            <person name="Hibbett D."/>
            <person name="Henrissat B."/>
            <person name="Matheny P.B."/>
            <person name="Labbe J."/>
            <person name="Martin F.M."/>
        </authorList>
    </citation>
    <scope>NUCLEOTIDE SEQUENCE</scope>
    <source>
        <strain evidence="1">EC-137</strain>
    </source>
</reference>
<feature type="non-terminal residue" evidence="1">
    <location>
        <position position="288"/>
    </location>
</feature>
<evidence type="ECO:0000313" key="1">
    <source>
        <dbReference type="EMBL" id="KAI0036510.1"/>
    </source>
</evidence>
<keyword evidence="2" id="KW-1185">Reference proteome</keyword>
<reference evidence="1" key="1">
    <citation type="submission" date="2021-02" db="EMBL/GenBank/DDBJ databases">
        <authorList>
            <consortium name="DOE Joint Genome Institute"/>
            <person name="Ahrendt S."/>
            <person name="Looney B.P."/>
            <person name="Miyauchi S."/>
            <person name="Morin E."/>
            <person name="Drula E."/>
            <person name="Courty P.E."/>
            <person name="Chicoki N."/>
            <person name="Fauchery L."/>
            <person name="Kohler A."/>
            <person name="Kuo A."/>
            <person name="Labutti K."/>
            <person name="Pangilinan J."/>
            <person name="Lipzen A."/>
            <person name="Riley R."/>
            <person name="Andreopoulos W."/>
            <person name="He G."/>
            <person name="Johnson J."/>
            <person name="Barry K.W."/>
            <person name="Grigoriev I.V."/>
            <person name="Nagy L."/>
            <person name="Hibbett D."/>
            <person name="Henrissat B."/>
            <person name="Matheny P.B."/>
            <person name="Labbe J."/>
            <person name="Martin F."/>
        </authorList>
    </citation>
    <scope>NUCLEOTIDE SEQUENCE</scope>
    <source>
        <strain evidence="1">EC-137</strain>
    </source>
</reference>
<gene>
    <name evidence="1" type="ORF">K488DRAFT_35757</name>
</gene>
<name>A0ACB8QY98_9AGAM</name>
<evidence type="ECO:0000313" key="2">
    <source>
        <dbReference type="Proteomes" id="UP000814128"/>
    </source>
</evidence>
<sequence length="288" mass="31661">LDGHAHLKKHGWEGKGKALRSGAISRPIAVPQKRNLAGVGKDRDEAFPFWDHVFTAAASAIQIKVFGDDDEGTSSVRGSSTPAPLLQRTSTGILSNKRPVTGTPAHSSLPSRSSSPAPATRLTVVAAAKREAARRNLYSRFFRGPVIGPDTTEQAMVQTEQLSLEDKLATESEAVVEALTHTKKKGKEKADDNREGDVGAADGKEKRSKEKEERRRMKEARRAAKIAEREGLASTGCAPAGVHNEDEEARKERKRKRKEAKEMEKTAKEARKREEISDSKPEKKRKKK</sequence>